<protein>
    <submittedName>
        <fullName evidence="5">SDR family NAD(P)-dependent oxidoreductase</fullName>
    </submittedName>
</protein>
<dbReference type="PROSITE" id="PS51257">
    <property type="entry name" value="PROKAR_LIPOPROTEIN"/>
    <property type="match status" value="1"/>
</dbReference>
<evidence type="ECO:0000313" key="6">
    <source>
        <dbReference type="Proteomes" id="UP001589838"/>
    </source>
</evidence>
<evidence type="ECO:0000313" key="5">
    <source>
        <dbReference type="EMBL" id="MFC0471915.1"/>
    </source>
</evidence>
<keyword evidence="2" id="KW-0560">Oxidoreductase</keyword>
<feature type="compositionally biased region" description="Polar residues" evidence="3">
    <location>
        <begin position="30"/>
        <end position="47"/>
    </location>
</feature>
<dbReference type="EMBL" id="JBHLUX010000037">
    <property type="protein sequence ID" value="MFC0471915.1"/>
    <property type="molecule type" value="Genomic_DNA"/>
</dbReference>
<feature type="signal peptide" evidence="4">
    <location>
        <begin position="1"/>
        <end position="22"/>
    </location>
</feature>
<dbReference type="SUPFAM" id="SSF51735">
    <property type="entry name" value="NAD(P)-binding Rossmann-fold domains"/>
    <property type="match status" value="1"/>
</dbReference>
<dbReference type="PRINTS" id="PR00081">
    <property type="entry name" value="GDHRDH"/>
</dbReference>
<comment type="caution">
    <text evidence="5">The sequence shown here is derived from an EMBL/GenBank/DDBJ whole genome shotgun (WGS) entry which is preliminary data.</text>
</comment>
<gene>
    <name evidence="5" type="ORF">ACFFHM_15790</name>
</gene>
<keyword evidence="6" id="KW-1185">Reference proteome</keyword>
<feature type="region of interest" description="Disordered" evidence="3">
    <location>
        <begin position="30"/>
        <end position="57"/>
    </location>
</feature>
<evidence type="ECO:0000256" key="1">
    <source>
        <dbReference type="ARBA" id="ARBA00006484"/>
    </source>
</evidence>
<evidence type="ECO:0000256" key="4">
    <source>
        <dbReference type="SAM" id="SignalP"/>
    </source>
</evidence>
<dbReference type="Proteomes" id="UP001589838">
    <property type="component" value="Unassembled WGS sequence"/>
</dbReference>
<proteinExistence type="inferred from homology"/>
<dbReference type="InterPro" id="IPR036291">
    <property type="entry name" value="NAD(P)-bd_dom_sf"/>
</dbReference>
<dbReference type="Gene3D" id="3.40.50.720">
    <property type="entry name" value="NAD(P)-binding Rossmann-like Domain"/>
    <property type="match status" value="1"/>
</dbReference>
<organism evidence="5 6">
    <name type="scientific">Halalkalibacter kiskunsagensis</name>
    <dbReference type="NCBI Taxonomy" id="1548599"/>
    <lineage>
        <taxon>Bacteria</taxon>
        <taxon>Bacillati</taxon>
        <taxon>Bacillota</taxon>
        <taxon>Bacilli</taxon>
        <taxon>Bacillales</taxon>
        <taxon>Bacillaceae</taxon>
        <taxon>Halalkalibacter</taxon>
    </lineage>
</organism>
<name>A0ABV6KF25_9BACI</name>
<evidence type="ECO:0000256" key="2">
    <source>
        <dbReference type="ARBA" id="ARBA00023002"/>
    </source>
</evidence>
<comment type="similarity">
    <text evidence="1">Belongs to the short-chain dehydrogenases/reductases (SDR) family.</text>
</comment>
<dbReference type="PANTHER" id="PTHR24320">
    <property type="entry name" value="RETINOL DEHYDROGENASE"/>
    <property type="match status" value="1"/>
</dbReference>
<sequence length="332" mass="36710">MMKKILCIYMMAILLLVGCSSNEQQNLIDNEQNNQSGTNGDANSNIDESGDGERFGANSYNTQEVADEMRYIEENIKPSEGPKKRILVTGSTAGLGELTAYYLAKRGHTVVAHARNEARAADVRRDIPEISDVVIGDLNDLDQTRQLAEDINVLGTFDVIIHNAGVYGQPSDEMLNVNSLSPYILTSLVNRPKQLIYLTSDQHLSGDIDADDITSDNPRTTYSDTKAHISALAMAVAREWPEIQSNAVQPGWVPTRMGFANGNTTTPDNLREGYMTQVWLAEATEPGSQVTGEYFFHQEIDRNFNPIVRDVAAQNRMLDAFAQKTGVSFTRD</sequence>
<dbReference type="PANTHER" id="PTHR24320:SF274">
    <property type="entry name" value="CHAIN DEHYDROGENASE, PUTATIVE (AFU_ORTHOLOGUE AFUA_4G00440)-RELATED"/>
    <property type="match status" value="1"/>
</dbReference>
<keyword evidence="4" id="KW-0732">Signal</keyword>
<accession>A0ABV6KF25</accession>
<feature type="chain" id="PRO_5045769443" evidence="4">
    <location>
        <begin position="23"/>
        <end position="332"/>
    </location>
</feature>
<dbReference type="RefSeq" id="WP_273847974.1">
    <property type="nucleotide sequence ID" value="NZ_JAXBLX010000020.1"/>
</dbReference>
<dbReference type="InterPro" id="IPR002347">
    <property type="entry name" value="SDR_fam"/>
</dbReference>
<reference evidence="5 6" key="1">
    <citation type="submission" date="2024-09" db="EMBL/GenBank/DDBJ databases">
        <authorList>
            <person name="Sun Q."/>
            <person name="Mori K."/>
        </authorList>
    </citation>
    <scope>NUCLEOTIDE SEQUENCE [LARGE SCALE GENOMIC DNA]</scope>
    <source>
        <strain evidence="5 6">NCAIM B.02610</strain>
    </source>
</reference>
<dbReference type="Pfam" id="PF00106">
    <property type="entry name" value="adh_short"/>
    <property type="match status" value="1"/>
</dbReference>
<evidence type="ECO:0000256" key="3">
    <source>
        <dbReference type="SAM" id="MobiDB-lite"/>
    </source>
</evidence>